<accession>A0A385STX7</accession>
<dbReference type="Gene3D" id="2.60.40.290">
    <property type="match status" value="1"/>
</dbReference>
<keyword evidence="4" id="KW-0378">Hydrolase</keyword>
<dbReference type="PANTHER" id="PTHR22600">
    <property type="entry name" value="BETA-HEXOSAMINIDASE"/>
    <property type="match status" value="1"/>
</dbReference>
<dbReference type="InterPro" id="IPR014756">
    <property type="entry name" value="Ig_E-set"/>
</dbReference>
<organism evidence="10 11">
    <name type="scientific">Chryseolinea soli</name>
    <dbReference type="NCBI Taxonomy" id="2321403"/>
    <lineage>
        <taxon>Bacteria</taxon>
        <taxon>Pseudomonadati</taxon>
        <taxon>Bacteroidota</taxon>
        <taxon>Cytophagia</taxon>
        <taxon>Cytophagales</taxon>
        <taxon>Fulvivirgaceae</taxon>
        <taxon>Chryseolinea</taxon>
    </lineage>
</organism>
<dbReference type="Pfam" id="PF03173">
    <property type="entry name" value="CHB_HEX"/>
    <property type="match status" value="1"/>
</dbReference>
<dbReference type="Pfam" id="PF02838">
    <property type="entry name" value="Glyco_hydro_20b"/>
    <property type="match status" value="1"/>
</dbReference>
<keyword evidence="5" id="KW-0326">Glycosidase</keyword>
<dbReference type="SUPFAM" id="SSF81296">
    <property type="entry name" value="E set domains"/>
    <property type="match status" value="1"/>
</dbReference>
<dbReference type="InterPro" id="IPR015883">
    <property type="entry name" value="Glyco_hydro_20_cat"/>
</dbReference>
<comment type="catalytic activity">
    <reaction evidence="1">
        <text>Hydrolysis of terminal non-reducing N-acetyl-D-hexosamine residues in N-acetyl-beta-D-hexosaminides.</text>
        <dbReference type="EC" id="3.2.1.52"/>
    </reaction>
</comment>
<dbReference type="GO" id="GO:0030247">
    <property type="term" value="F:polysaccharide binding"/>
    <property type="evidence" value="ECO:0007669"/>
    <property type="project" value="InterPro"/>
</dbReference>
<keyword evidence="11" id="KW-1185">Reference proteome</keyword>
<dbReference type="InterPro" id="IPR015882">
    <property type="entry name" value="HEX_bac_N"/>
</dbReference>
<dbReference type="SUPFAM" id="SSF51445">
    <property type="entry name" value="(Trans)glycosidases"/>
    <property type="match status" value="1"/>
</dbReference>
<evidence type="ECO:0000256" key="3">
    <source>
        <dbReference type="ARBA" id="ARBA00012663"/>
    </source>
</evidence>
<dbReference type="Gene3D" id="3.20.20.80">
    <property type="entry name" value="Glycosidases"/>
    <property type="match status" value="1"/>
</dbReference>
<dbReference type="InterPro" id="IPR029018">
    <property type="entry name" value="Hex-like_dom2"/>
</dbReference>
<feature type="active site" description="Proton donor" evidence="8">
    <location>
        <position position="522"/>
    </location>
</feature>
<dbReference type="SUPFAM" id="SSF49384">
    <property type="entry name" value="Carbohydrate-binding domain"/>
    <property type="match status" value="1"/>
</dbReference>
<dbReference type="Pfam" id="PF03174">
    <property type="entry name" value="CHB_HEX_C"/>
    <property type="match status" value="1"/>
</dbReference>
<dbReference type="InterPro" id="IPR013783">
    <property type="entry name" value="Ig-like_fold"/>
</dbReference>
<dbReference type="SUPFAM" id="SSF55545">
    <property type="entry name" value="beta-N-acetylhexosaminidase-like domain"/>
    <property type="match status" value="1"/>
</dbReference>
<dbReference type="GO" id="GO:0005975">
    <property type="term" value="P:carbohydrate metabolic process"/>
    <property type="evidence" value="ECO:0007669"/>
    <property type="project" value="InterPro"/>
</dbReference>
<evidence type="ECO:0000313" key="11">
    <source>
        <dbReference type="Proteomes" id="UP000266183"/>
    </source>
</evidence>
<dbReference type="InterPro" id="IPR004867">
    <property type="entry name" value="CHB_C_dom"/>
</dbReference>
<evidence type="ECO:0000313" key="10">
    <source>
        <dbReference type="EMBL" id="AYB33140.1"/>
    </source>
</evidence>
<dbReference type="EMBL" id="CP032382">
    <property type="protein sequence ID" value="AYB33140.1"/>
    <property type="molecule type" value="Genomic_DNA"/>
</dbReference>
<evidence type="ECO:0000256" key="1">
    <source>
        <dbReference type="ARBA" id="ARBA00001231"/>
    </source>
</evidence>
<evidence type="ECO:0000256" key="6">
    <source>
        <dbReference type="ARBA" id="ARBA00030512"/>
    </source>
</evidence>
<feature type="domain" description="Chitobiase/beta-hexosaminidases N-terminal" evidence="9">
    <location>
        <begin position="36"/>
        <end position="171"/>
    </location>
</feature>
<proteinExistence type="inferred from homology"/>
<evidence type="ECO:0000259" key="9">
    <source>
        <dbReference type="SMART" id="SM01081"/>
    </source>
</evidence>
<sequence length="850" mass="95306">MQNHMNSKMFLVTVWLACVVWVSGCSVRARSEEGEAPVQVAWELVRNTSAEVPRFQARLVIKNTSEQVLPASGWRLYFNLRYHGYDLKSSSAVAAIRQVSGELFYVVPTASFQPVASGQSFTLDYSGKAPVANYQDVPSGLFLTWDADSTRAIALANPTIDRKDNLPTPDYRGVYDQNKIVRDIPLAELPAVFPTPAALVAKTGTLTLTGDVHITADPAFQHEADFLQEELKAMFNTPAPSPASANAKNISFKKETLPAEAYRLSITPQGITIAAGDGAGAFYGLRSLQSLFPSDIRSTNTSNLTLACAEIKDQPRFPMRAFMLDVARNFQSKEQVLRILDVMSLYKLNVFHFHFSDDEGWRLEIPGLPELTEIGSVRGYPFQNNQRLHPSYGSGATPGKPQGSGHYSREDFLEILRYATRRHIRVIPEIESPGHARAAILSMDARYQKYMQENNRAEAERYLLRDVNDRSVYRSNQYFNDNVMNVALPSTYAFIDKVVTELQRMYKDANAPLTMIHMAGDEVPAGSWEKSPAVAAFQKENASLKTSTDLWRHYFIRMKEILREHGLMLYGWEELVTGVQKSDDSREVLDIPDFKNGNVLVDAWWNAGGHEAMPYQMANKGYDIVLACVDHFYFDMAHAPAFEEPGDAWVGLIDLQKVYSFVPFDYYRNTTTDLAGKPLPNDYFNGKEKLSAAGKAHIKGLQGALWVENLARQELVEYMLLPRLLALAERAWAPEADWEREPNAAKSLALYKTRWSVFMNVLGKKELPRLDVFQGGYAYHIPYPGATVENGSVALNLEVPGFDIRYTTDGSEPVMNSTRYETPIKTKGVVKAKAFNQKGRSSVTLVIENP</sequence>
<gene>
    <name evidence="10" type="ORF">D4L85_22300</name>
</gene>
<dbReference type="InterPro" id="IPR012291">
    <property type="entry name" value="CBM2_carb-bd_dom_sf"/>
</dbReference>
<protein>
    <recommendedName>
        <fullName evidence="3">beta-N-acetylhexosaminidase</fullName>
        <ecNumber evidence="3">3.2.1.52</ecNumber>
    </recommendedName>
    <alternativeName>
        <fullName evidence="6">Beta-N-acetylhexosaminidase</fullName>
    </alternativeName>
    <alternativeName>
        <fullName evidence="7">N-acetyl-beta-glucosaminidase</fullName>
    </alternativeName>
</protein>
<evidence type="ECO:0000256" key="4">
    <source>
        <dbReference type="ARBA" id="ARBA00022801"/>
    </source>
</evidence>
<dbReference type="CDD" id="cd02847">
    <property type="entry name" value="E_set_Chitobiase_C"/>
    <property type="match status" value="1"/>
</dbReference>
<dbReference type="Gene3D" id="2.60.40.10">
    <property type="entry name" value="Immunoglobulins"/>
    <property type="match status" value="1"/>
</dbReference>
<dbReference type="GO" id="GO:0030203">
    <property type="term" value="P:glycosaminoglycan metabolic process"/>
    <property type="evidence" value="ECO:0007669"/>
    <property type="project" value="TreeGrafter"/>
</dbReference>
<dbReference type="InterPro" id="IPR004866">
    <property type="entry name" value="CHB/HEX_N_dom"/>
</dbReference>
<dbReference type="PANTHER" id="PTHR22600:SF57">
    <property type="entry name" value="BETA-N-ACETYLHEXOSAMINIDASE"/>
    <property type="match status" value="1"/>
</dbReference>
<dbReference type="EC" id="3.2.1.52" evidence="3"/>
<dbReference type="InterPro" id="IPR008965">
    <property type="entry name" value="CBM2/CBM3_carb-bd_dom_sf"/>
</dbReference>
<dbReference type="InterPro" id="IPR017853">
    <property type="entry name" value="GH"/>
</dbReference>
<dbReference type="KEGG" id="chk:D4L85_22300"/>
<dbReference type="AlphaFoldDB" id="A0A385STX7"/>
<dbReference type="Proteomes" id="UP000266183">
    <property type="component" value="Chromosome"/>
</dbReference>
<dbReference type="Gene3D" id="3.30.379.10">
    <property type="entry name" value="Chitobiase/beta-hexosaminidase domain 2-like"/>
    <property type="match status" value="1"/>
</dbReference>
<evidence type="ECO:0000256" key="5">
    <source>
        <dbReference type="ARBA" id="ARBA00023295"/>
    </source>
</evidence>
<name>A0A385STX7_9BACT</name>
<dbReference type="SMART" id="SM01081">
    <property type="entry name" value="CHB_HEX"/>
    <property type="match status" value="1"/>
</dbReference>
<dbReference type="InterPro" id="IPR025705">
    <property type="entry name" value="Beta_hexosaminidase_sua/sub"/>
</dbReference>
<dbReference type="GO" id="GO:0016020">
    <property type="term" value="C:membrane"/>
    <property type="evidence" value="ECO:0007669"/>
    <property type="project" value="TreeGrafter"/>
</dbReference>
<evidence type="ECO:0000256" key="7">
    <source>
        <dbReference type="ARBA" id="ARBA00033000"/>
    </source>
</evidence>
<comment type="similarity">
    <text evidence="2">Belongs to the glycosyl hydrolase 20 family.</text>
</comment>
<reference evidence="11" key="1">
    <citation type="submission" date="2018-09" db="EMBL/GenBank/DDBJ databases">
        <title>Chryseolinea sp. KIS68-18 isolated from soil.</title>
        <authorList>
            <person name="Weon H.-Y."/>
            <person name="Kwon S.-W."/>
            <person name="Lee S.A."/>
        </authorList>
    </citation>
    <scope>NUCLEOTIDE SEQUENCE [LARGE SCALE GENOMIC DNA]</scope>
    <source>
        <strain evidence="11">KIS68-18</strain>
    </source>
</reference>
<evidence type="ECO:0000256" key="8">
    <source>
        <dbReference type="PIRSR" id="PIRSR625705-1"/>
    </source>
</evidence>
<dbReference type="PRINTS" id="PR00738">
    <property type="entry name" value="GLHYDRLASE20"/>
</dbReference>
<dbReference type="GO" id="GO:0004563">
    <property type="term" value="F:beta-N-acetylhexosaminidase activity"/>
    <property type="evidence" value="ECO:0007669"/>
    <property type="project" value="UniProtKB-EC"/>
</dbReference>
<evidence type="ECO:0000256" key="2">
    <source>
        <dbReference type="ARBA" id="ARBA00006285"/>
    </source>
</evidence>
<dbReference type="Pfam" id="PF00728">
    <property type="entry name" value="Glyco_hydro_20"/>
    <property type="match status" value="1"/>
</dbReference>